<dbReference type="Pfam" id="PF25917">
    <property type="entry name" value="BSH_RND"/>
    <property type="match status" value="1"/>
</dbReference>
<evidence type="ECO:0000313" key="7">
    <source>
        <dbReference type="Proteomes" id="UP000004756"/>
    </source>
</evidence>
<dbReference type="AlphaFoldDB" id="C0D5T0"/>
<evidence type="ECO:0000256" key="1">
    <source>
        <dbReference type="ARBA" id="ARBA00009477"/>
    </source>
</evidence>
<comment type="caution">
    <text evidence="6">The sequence shown here is derived from an EMBL/GenBank/DDBJ whole genome shotgun (WGS) entry which is preliminary data.</text>
</comment>
<sequence length="478" mass="52030">MRLVQFREQEVCMDSENGKKALTESELIDRQVEEIMTDEESAEGGKRKKKRRKKARSGEKPSLKERWKGYSRKRKIITVVVVLAAAAFLLSRCGGGEKGPVAVPVNVMSLTRQPIKEKLSVSGPVSGTDSVDVVSNIHAEIITMNVKEGDKVTKDQILAVLDKTDLERDLQVAQNAYDLAVVNKQEKDKSEALGYEKATQDLRKAQADYNRNSALYAAGDISQVEMEQAANALNDAKRQVEGYNVVNGRGAADASYELQVQNAAIDLEKKKEELENAEIKSTIDGTVVRVNSKVGQFADKVEDDKPIFSIENLDQLEMEIKISEYSIGKVQVGQTAVISADILDGETVEGEIIKISPTGEEKGGGSTERVIPTTIRIDGTNSKLIAGITAKAEILIRESEDAFVVPVTALIDDGEATYIAVVEEQKVRRIPVTLGVDGDVNVEVIPADGSEFTEGMQVILNPGPMTVDGALVTVLPQM</sequence>
<dbReference type="EMBL" id="ACCJ01000380">
    <property type="protein sequence ID" value="EEG53299.1"/>
    <property type="molecule type" value="Genomic_DNA"/>
</dbReference>
<dbReference type="Gene3D" id="2.40.420.20">
    <property type="match status" value="1"/>
</dbReference>
<dbReference type="Gene3D" id="2.40.30.170">
    <property type="match status" value="1"/>
</dbReference>
<feature type="domain" description="Multidrug resistance protein MdtA-like barrel-sandwich hybrid" evidence="4">
    <location>
        <begin position="130"/>
        <end position="301"/>
    </location>
</feature>
<evidence type="ECO:0000256" key="2">
    <source>
        <dbReference type="SAM" id="Coils"/>
    </source>
</evidence>
<keyword evidence="7" id="KW-1185">Reference proteome</keyword>
<dbReference type="Proteomes" id="UP000004756">
    <property type="component" value="Unassembled WGS sequence"/>
</dbReference>
<protein>
    <submittedName>
        <fullName evidence="6">Efflux transporter, RND family, MFP subunit</fullName>
    </submittedName>
</protein>
<dbReference type="NCBIfam" id="TIGR01730">
    <property type="entry name" value="RND_mfp"/>
    <property type="match status" value="1"/>
</dbReference>
<feature type="coiled-coil region" evidence="2">
    <location>
        <begin position="226"/>
        <end position="280"/>
    </location>
</feature>
<dbReference type="GO" id="GO:0015562">
    <property type="term" value="F:efflux transmembrane transporter activity"/>
    <property type="evidence" value="ECO:0007669"/>
    <property type="project" value="TreeGrafter"/>
</dbReference>
<dbReference type="InterPro" id="IPR058625">
    <property type="entry name" value="MdtA-like_BSH"/>
</dbReference>
<comment type="similarity">
    <text evidence="1">Belongs to the membrane fusion protein (MFP) (TC 8.A.1) family.</text>
</comment>
<evidence type="ECO:0000256" key="3">
    <source>
        <dbReference type="SAM" id="MobiDB-lite"/>
    </source>
</evidence>
<feature type="region of interest" description="Disordered" evidence="3">
    <location>
        <begin position="32"/>
        <end position="65"/>
    </location>
</feature>
<dbReference type="Pfam" id="PF25990">
    <property type="entry name" value="Beta-barrel_YknX"/>
    <property type="match status" value="1"/>
</dbReference>
<dbReference type="HOGENOM" id="CLU_018816_14_5_9"/>
<dbReference type="GO" id="GO:1990281">
    <property type="term" value="C:efflux pump complex"/>
    <property type="evidence" value="ECO:0007669"/>
    <property type="project" value="TreeGrafter"/>
</dbReference>
<evidence type="ECO:0000259" key="5">
    <source>
        <dbReference type="Pfam" id="PF25990"/>
    </source>
</evidence>
<dbReference type="SUPFAM" id="SSF111369">
    <property type="entry name" value="HlyD-like secretion proteins"/>
    <property type="match status" value="1"/>
</dbReference>
<evidence type="ECO:0000259" key="4">
    <source>
        <dbReference type="Pfam" id="PF25917"/>
    </source>
</evidence>
<name>C0D5T0_9FIRM</name>
<feature type="domain" description="YknX-like beta-barrel" evidence="5">
    <location>
        <begin position="319"/>
        <end position="394"/>
    </location>
</feature>
<proteinExistence type="inferred from homology"/>
<dbReference type="InterPro" id="IPR058636">
    <property type="entry name" value="Beta-barrel_YknX"/>
</dbReference>
<feature type="compositionally biased region" description="Basic and acidic residues" evidence="3">
    <location>
        <begin position="56"/>
        <end position="65"/>
    </location>
</feature>
<dbReference type="Gene3D" id="2.40.50.100">
    <property type="match status" value="1"/>
</dbReference>
<feature type="compositionally biased region" description="Basic residues" evidence="3">
    <location>
        <begin position="46"/>
        <end position="55"/>
    </location>
</feature>
<gene>
    <name evidence="6" type="ORF">CLOSTASPAR_04626</name>
</gene>
<evidence type="ECO:0000313" key="6">
    <source>
        <dbReference type="EMBL" id="EEG53299.1"/>
    </source>
</evidence>
<dbReference type="PANTHER" id="PTHR30469">
    <property type="entry name" value="MULTIDRUG RESISTANCE PROTEIN MDTA"/>
    <property type="match status" value="1"/>
</dbReference>
<dbReference type="InterPro" id="IPR006143">
    <property type="entry name" value="RND_pump_MFP"/>
</dbReference>
<keyword evidence="2" id="KW-0175">Coiled coil</keyword>
<reference evidence="6 7" key="1">
    <citation type="submission" date="2009-02" db="EMBL/GenBank/DDBJ databases">
        <title>Draft genome sequence of Clostridium asparagiforme (DSM 15981).</title>
        <authorList>
            <person name="Sudarsanam P."/>
            <person name="Ley R."/>
            <person name="Guruge J."/>
            <person name="Turnbaugh P.J."/>
            <person name="Mahowald M."/>
            <person name="Liep D."/>
            <person name="Gordon J."/>
        </authorList>
    </citation>
    <scope>NUCLEOTIDE SEQUENCE [LARGE SCALE GENOMIC DNA]</scope>
    <source>
        <strain evidence="6 7">DSM 15981</strain>
    </source>
</reference>
<accession>C0D5T0</accession>
<organism evidence="6 7">
    <name type="scientific">[Clostridium] asparagiforme DSM 15981</name>
    <dbReference type="NCBI Taxonomy" id="518636"/>
    <lineage>
        <taxon>Bacteria</taxon>
        <taxon>Bacillati</taxon>
        <taxon>Bacillota</taxon>
        <taxon>Clostridia</taxon>
        <taxon>Lachnospirales</taxon>
        <taxon>Lachnospiraceae</taxon>
        <taxon>Enterocloster</taxon>
    </lineage>
</organism>